<evidence type="ECO:0000313" key="10">
    <source>
        <dbReference type="EMBL" id="TWH90482.1"/>
    </source>
</evidence>
<keyword evidence="2 7" id="KW-0285">Flavoprotein</keyword>
<accession>A0A562K4X4</accession>
<evidence type="ECO:0000256" key="7">
    <source>
        <dbReference type="PIRNR" id="PIRNR000232"/>
    </source>
</evidence>
<evidence type="ECO:0000256" key="3">
    <source>
        <dbReference type="ARBA" id="ARBA00022643"/>
    </source>
</evidence>
<dbReference type="RefSeq" id="WP_145075276.1">
    <property type="nucleotide sequence ID" value="NZ_JACIIY010000021.1"/>
</dbReference>
<comment type="cofactor">
    <cofactor evidence="8">
        <name>FMN</name>
        <dbReference type="ChEBI" id="CHEBI:58210"/>
    </cofactor>
    <text evidence="8">Binds 1 FMN per subunit.</text>
</comment>
<dbReference type="GO" id="GO:0016491">
    <property type="term" value="F:oxidoreductase activity"/>
    <property type="evidence" value="ECO:0007669"/>
    <property type="project" value="UniProtKB-UniRule"/>
</dbReference>
<feature type="binding site" evidence="8">
    <location>
        <position position="47"/>
    </location>
    <ligand>
        <name>FMN</name>
        <dbReference type="ChEBI" id="CHEBI:58210"/>
        <note>ligand shared between dimeric partners</note>
    </ligand>
</feature>
<dbReference type="PANTHER" id="PTHR43821">
    <property type="entry name" value="NAD(P)H NITROREDUCTASE YDJA-RELATED"/>
    <property type="match status" value="1"/>
</dbReference>
<dbReference type="Proteomes" id="UP000316624">
    <property type="component" value="Unassembled WGS sequence"/>
</dbReference>
<proteinExistence type="inferred from homology"/>
<dbReference type="InterPro" id="IPR026021">
    <property type="entry name" value="YdjA-like"/>
</dbReference>
<keyword evidence="3 7" id="KW-0288">FMN</keyword>
<keyword evidence="11" id="KW-1185">Reference proteome</keyword>
<name>A0A562K4X4_SPHWJ</name>
<keyword evidence="5 7" id="KW-0560">Oxidoreductase</keyword>
<comment type="similarity">
    <text evidence="1 7">Belongs to the nitroreductase family.</text>
</comment>
<feature type="binding site" description="in other chain" evidence="8">
    <location>
        <begin position="145"/>
        <end position="147"/>
    </location>
    <ligand>
        <name>FMN</name>
        <dbReference type="ChEBI" id="CHEBI:58210"/>
        <note>ligand shared between dimeric partners</note>
    </ligand>
</feature>
<feature type="domain" description="Nitroreductase" evidence="9">
    <location>
        <begin position="18"/>
        <end position="174"/>
    </location>
</feature>
<dbReference type="EC" id="1.-.-.-" evidence="7"/>
<keyword evidence="6 7" id="KW-0520">NAD</keyword>
<comment type="caution">
    <text evidence="10">The sequence shown here is derived from an EMBL/GenBank/DDBJ whole genome shotgun (WGS) entry which is preliminary data.</text>
</comment>
<dbReference type="CDD" id="cd02135">
    <property type="entry name" value="YdjA-like"/>
    <property type="match status" value="1"/>
</dbReference>
<evidence type="ECO:0000256" key="8">
    <source>
        <dbReference type="PIRSR" id="PIRSR000232-1"/>
    </source>
</evidence>
<dbReference type="Gene3D" id="3.40.109.10">
    <property type="entry name" value="NADH Oxidase"/>
    <property type="match status" value="1"/>
</dbReference>
<gene>
    <name evidence="10" type="ORF">IQ35_03418</name>
</gene>
<sequence>MGNDVTFNDLSTPLSLLRTRRSGKPRDLTAPGPDADQLRQILEIASRTPDHGKLFPWRFVIVPQESRPALAHLLEAAYRKEKPDAGRLEIEAMHQFAHQAPALVAALSSPVAGSKIPVWEQELSAGAAIMNLLHAAHALGFAGGWLTGWAAYNDDVRAAFGHEGEHIAGFVFLGTPGKPLEERPRPDYDKIVSVWDR</sequence>
<dbReference type="EMBL" id="VLKK01000019">
    <property type="protein sequence ID" value="TWH90482.1"/>
    <property type="molecule type" value="Genomic_DNA"/>
</dbReference>
<dbReference type="Pfam" id="PF00881">
    <property type="entry name" value="Nitroreductase"/>
    <property type="match status" value="1"/>
</dbReference>
<dbReference type="InterPro" id="IPR052530">
    <property type="entry name" value="NAD(P)H_nitroreductase"/>
</dbReference>
<keyword evidence="4 7" id="KW-0521">NADP</keyword>
<reference evidence="10 11" key="1">
    <citation type="journal article" date="2015" name="Stand. Genomic Sci.">
        <title>Genomic Encyclopedia of Bacterial and Archaeal Type Strains, Phase III: the genomes of soil and plant-associated and newly described type strains.</title>
        <authorList>
            <person name="Whitman W.B."/>
            <person name="Woyke T."/>
            <person name="Klenk H.P."/>
            <person name="Zhou Y."/>
            <person name="Lilburn T.G."/>
            <person name="Beck B.J."/>
            <person name="De Vos P."/>
            <person name="Vandamme P."/>
            <person name="Eisen J.A."/>
            <person name="Garrity G."/>
            <person name="Hugenholtz P."/>
            <person name="Kyrpides N.C."/>
        </authorList>
    </citation>
    <scope>NUCLEOTIDE SEQUENCE [LARGE SCALE GENOMIC DNA]</scope>
    <source>
        <strain evidence="10 11">CGMCC 1.7748</strain>
    </source>
</reference>
<feature type="binding site" evidence="8">
    <location>
        <position position="51"/>
    </location>
    <ligand>
        <name>FMN</name>
        <dbReference type="ChEBI" id="CHEBI:58210"/>
        <note>ligand shared between dimeric partners</note>
    </ligand>
</feature>
<evidence type="ECO:0000256" key="2">
    <source>
        <dbReference type="ARBA" id="ARBA00022630"/>
    </source>
</evidence>
<dbReference type="AlphaFoldDB" id="A0A562K4X4"/>
<evidence type="ECO:0000256" key="5">
    <source>
        <dbReference type="ARBA" id="ARBA00023002"/>
    </source>
</evidence>
<evidence type="ECO:0000259" key="9">
    <source>
        <dbReference type="Pfam" id="PF00881"/>
    </source>
</evidence>
<dbReference type="InterPro" id="IPR029479">
    <property type="entry name" value="Nitroreductase"/>
</dbReference>
<protein>
    <recommendedName>
        <fullName evidence="7">Putative NAD(P)H nitroreductase</fullName>
        <ecNumber evidence="7">1.-.-.-</ecNumber>
    </recommendedName>
</protein>
<evidence type="ECO:0000256" key="4">
    <source>
        <dbReference type="ARBA" id="ARBA00022857"/>
    </source>
</evidence>
<evidence type="ECO:0000256" key="6">
    <source>
        <dbReference type="ARBA" id="ARBA00023027"/>
    </source>
</evidence>
<dbReference type="PIRSF" id="PIRSF000232">
    <property type="entry name" value="YdjA"/>
    <property type="match status" value="1"/>
</dbReference>
<dbReference type="SUPFAM" id="SSF55469">
    <property type="entry name" value="FMN-dependent nitroreductase-like"/>
    <property type="match status" value="1"/>
</dbReference>
<feature type="binding site" description="in other chain" evidence="8">
    <location>
        <begin position="20"/>
        <end position="22"/>
    </location>
    <ligand>
        <name>FMN</name>
        <dbReference type="ChEBI" id="CHEBI:58210"/>
        <note>ligand shared between dimeric partners</note>
    </ligand>
</feature>
<evidence type="ECO:0000313" key="11">
    <source>
        <dbReference type="Proteomes" id="UP000316624"/>
    </source>
</evidence>
<dbReference type="PANTHER" id="PTHR43821:SF1">
    <property type="entry name" value="NAD(P)H NITROREDUCTASE YDJA-RELATED"/>
    <property type="match status" value="1"/>
</dbReference>
<dbReference type="InterPro" id="IPR000415">
    <property type="entry name" value="Nitroreductase-like"/>
</dbReference>
<evidence type="ECO:0000256" key="1">
    <source>
        <dbReference type="ARBA" id="ARBA00007118"/>
    </source>
</evidence>
<organism evidence="10 11">
    <name type="scientific">Sphingobium wenxiniae (strain DSM 21828 / CGMCC 1.7748 / JZ-1)</name>
    <dbReference type="NCBI Taxonomy" id="595605"/>
    <lineage>
        <taxon>Bacteria</taxon>
        <taxon>Pseudomonadati</taxon>
        <taxon>Pseudomonadota</taxon>
        <taxon>Alphaproteobacteria</taxon>
        <taxon>Sphingomonadales</taxon>
        <taxon>Sphingomonadaceae</taxon>
        <taxon>Sphingobium</taxon>
    </lineage>
</organism>